<keyword evidence="2" id="KW-0496">Mitochondrion</keyword>
<evidence type="ECO:0000313" key="2">
    <source>
        <dbReference type="EMBL" id="ART31341.1"/>
    </source>
</evidence>
<feature type="transmembrane region" description="Helical" evidence="1">
    <location>
        <begin position="20"/>
        <end position="40"/>
    </location>
</feature>
<accession>A0A1Y0B1S7</accession>
<keyword evidence="1" id="KW-0472">Membrane</keyword>
<name>A0A1Y0B1S7_9LAMI</name>
<evidence type="ECO:0000256" key="1">
    <source>
        <dbReference type="SAM" id="Phobius"/>
    </source>
</evidence>
<reference evidence="2" key="1">
    <citation type="submission" date="2017-03" db="EMBL/GenBank/DDBJ databases">
        <title>The mitochondrial genome of the carnivorous plant Utricularia reniformis (Lentibulariaceae): structure, comparative analysis and evolutionary landmarks.</title>
        <authorList>
            <person name="Silva S.R."/>
            <person name="Alvarenga D.O."/>
            <person name="Michael T.P."/>
            <person name="Miranda V.F.O."/>
            <person name="Varani A.M."/>
        </authorList>
    </citation>
    <scope>NUCLEOTIDE SEQUENCE</scope>
</reference>
<protein>
    <submittedName>
        <fullName evidence="2">Uncharacterized protein</fullName>
    </submittedName>
</protein>
<dbReference type="AlphaFoldDB" id="A0A1Y0B1S7"/>
<keyword evidence="1" id="KW-0812">Transmembrane</keyword>
<dbReference type="EMBL" id="KY774314">
    <property type="protein sequence ID" value="ART31341.1"/>
    <property type="molecule type" value="Genomic_DNA"/>
</dbReference>
<gene>
    <name evidence="2" type="ORF">AEK19_MT1125</name>
</gene>
<sequence>MTLVELHPSLTAYHGKQFNSLGPISPCTTTLLLLPILFLVRPF</sequence>
<keyword evidence="1" id="KW-1133">Transmembrane helix</keyword>
<geneLocation type="mitochondrion" evidence="2"/>
<proteinExistence type="predicted"/>
<organism evidence="2">
    <name type="scientific">Utricularia reniformis</name>
    <dbReference type="NCBI Taxonomy" id="192314"/>
    <lineage>
        <taxon>Eukaryota</taxon>
        <taxon>Viridiplantae</taxon>
        <taxon>Streptophyta</taxon>
        <taxon>Embryophyta</taxon>
        <taxon>Tracheophyta</taxon>
        <taxon>Spermatophyta</taxon>
        <taxon>Magnoliopsida</taxon>
        <taxon>eudicotyledons</taxon>
        <taxon>Gunneridae</taxon>
        <taxon>Pentapetalae</taxon>
        <taxon>asterids</taxon>
        <taxon>lamiids</taxon>
        <taxon>Lamiales</taxon>
        <taxon>Lentibulariaceae</taxon>
        <taxon>Utricularia</taxon>
    </lineage>
</organism>